<organism evidence="8 9">
    <name type="scientific">Kribbella sindirgiensis</name>
    <dbReference type="NCBI Taxonomy" id="1124744"/>
    <lineage>
        <taxon>Bacteria</taxon>
        <taxon>Bacillati</taxon>
        <taxon>Actinomycetota</taxon>
        <taxon>Actinomycetes</taxon>
        <taxon>Propionibacteriales</taxon>
        <taxon>Kribbellaceae</taxon>
        <taxon>Kribbella</taxon>
    </lineage>
</organism>
<reference evidence="8 9" key="1">
    <citation type="submission" date="2019-02" db="EMBL/GenBank/DDBJ databases">
        <title>Kribbella capetownensis sp. nov. and Kribbella speibonae sp. nov., isolated from soil.</title>
        <authorList>
            <person name="Curtis S.M."/>
            <person name="Norton I."/>
            <person name="Everest G.J."/>
            <person name="Meyers P.R."/>
        </authorList>
    </citation>
    <scope>NUCLEOTIDE SEQUENCE [LARGE SCALE GENOMIC DNA]</scope>
    <source>
        <strain evidence="8 9">DSM 27082</strain>
    </source>
</reference>
<dbReference type="InterPro" id="IPR018076">
    <property type="entry name" value="T2SS_GspF_dom"/>
</dbReference>
<proteinExistence type="predicted"/>
<keyword evidence="9" id="KW-1185">Reference proteome</keyword>
<gene>
    <name evidence="8" type="ORF">E0H50_25805</name>
</gene>
<keyword evidence="4 6" id="KW-1133">Transmembrane helix</keyword>
<protein>
    <submittedName>
        <fullName evidence="8">Type II secretion system protein</fullName>
    </submittedName>
</protein>
<keyword evidence="5 6" id="KW-0472">Membrane</keyword>
<evidence type="ECO:0000256" key="2">
    <source>
        <dbReference type="ARBA" id="ARBA00022475"/>
    </source>
</evidence>
<dbReference type="RefSeq" id="WP_131292995.1">
    <property type="nucleotide sequence ID" value="NZ_SJKA01000009.1"/>
</dbReference>
<feature type="transmembrane region" description="Helical" evidence="6">
    <location>
        <begin position="54"/>
        <end position="80"/>
    </location>
</feature>
<sequence length="271" mass="28249">MTPAAVAALLTLVTCTFALPPRSPGLHRLTPPATRPQRTRHYLSSRILLLAPPAAVATALLGTQALVTALATAAILALIAHQRAHHRQQKSIATRRANIIEALDVLSADLTAGRPPIAALEGAASISPDFELPHAAAKLGADVPAALTRASRRPGATSLRALAAAWRVTEESGAAFATLTERLADHLRADEAIHRQTESSLAGARSTARILATLPAFGITLGYLLGAHPLTFLTTTPPGWLCLTTGLALTATGLHWTTQLSTPRDSGCSTP</sequence>
<evidence type="ECO:0000256" key="4">
    <source>
        <dbReference type="ARBA" id="ARBA00022989"/>
    </source>
</evidence>
<evidence type="ECO:0000256" key="5">
    <source>
        <dbReference type="ARBA" id="ARBA00023136"/>
    </source>
</evidence>
<comment type="caution">
    <text evidence="8">The sequence shown here is derived from an EMBL/GenBank/DDBJ whole genome shotgun (WGS) entry which is preliminary data.</text>
</comment>
<evidence type="ECO:0000313" key="9">
    <source>
        <dbReference type="Proteomes" id="UP000292695"/>
    </source>
</evidence>
<evidence type="ECO:0000256" key="6">
    <source>
        <dbReference type="SAM" id="Phobius"/>
    </source>
</evidence>
<evidence type="ECO:0000256" key="3">
    <source>
        <dbReference type="ARBA" id="ARBA00022692"/>
    </source>
</evidence>
<name>A0A4R0ID66_9ACTN</name>
<feature type="transmembrane region" description="Helical" evidence="6">
    <location>
        <begin position="208"/>
        <end position="226"/>
    </location>
</feature>
<dbReference type="PANTHER" id="PTHR35007">
    <property type="entry name" value="INTEGRAL MEMBRANE PROTEIN-RELATED"/>
    <property type="match status" value="1"/>
</dbReference>
<evidence type="ECO:0000259" key="7">
    <source>
        <dbReference type="Pfam" id="PF00482"/>
    </source>
</evidence>
<dbReference type="PANTHER" id="PTHR35007:SF4">
    <property type="entry name" value="CONSERVED TRANSMEMBRANE PROTEIN-RELATED"/>
    <property type="match status" value="1"/>
</dbReference>
<feature type="domain" description="Type II secretion system protein GspF" evidence="7">
    <location>
        <begin position="103"/>
        <end position="220"/>
    </location>
</feature>
<dbReference type="EMBL" id="SJKA01000009">
    <property type="protein sequence ID" value="TCC29860.1"/>
    <property type="molecule type" value="Genomic_DNA"/>
</dbReference>
<dbReference type="OrthoDB" id="3748275at2"/>
<evidence type="ECO:0000256" key="1">
    <source>
        <dbReference type="ARBA" id="ARBA00004651"/>
    </source>
</evidence>
<comment type="subcellular location">
    <subcellularLocation>
        <location evidence="1">Cell membrane</location>
        <topology evidence="1">Multi-pass membrane protein</topology>
    </subcellularLocation>
</comment>
<dbReference type="Proteomes" id="UP000292695">
    <property type="component" value="Unassembled WGS sequence"/>
</dbReference>
<keyword evidence="3 6" id="KW-0812">Transmembrane</keyword>
<accession>A0A4R0ID66</accession>
<keyword evidence="2" id="KW-1003">Cell membrane</keyword>
<dbReference type="Pfam" id="PF00482">
    <property type="entry name" value="T2SSF"/>
    <property type="match status" value="1"/>
</dbReference>
<dbReference type="AlphaFoldDB" id="A0A4R0ID66"/>
<evidence type="ECO:0000313" key="8">
    <source>
        <dbReference type="EMBL" id="TCC29860.1"/>
    </source>
</evidence>
<dbReference type="GO" id="GO:0005886">
    <property type="term" value="C:plasma membrane"/>
    <property type="evidence" value="ECO:0007669"/>
    <property type="project" value="UniProtKB-SubCell"/>
</dbReference>